<dbReference type="OrthoDB" id="413572at2759"/>
<dbReference type="AlphaFoldDB" id="C5L7K2"/>
<dbReference type="RefSeq" id="XP_002775648.1">
    <property type="nucleotide sequence ID" value="XM_002775602.1"/>
</dbReference>
<reference evidence="1 2" key="1">
    <citation type="submission" date="2008-07" db="EMBL/GenBank/DDBJ databases">
        <authorList>
            <person name="El-Sayed N."/>
            <person name="Caler E."/>
            <person name="Inman J."/>
            <person name="Amedeo P."/>
            <person name="Hass B."/>
            <person name="Wortman J."/>
        </authorList>
    </citation>
    <scope>NUCLEOTIDE SEQUENCE [LARGE SCALE GENOMIC DNA]</scope>
    <source>
        <strain evidence="2">ATCC 50983 / TXsc</strain>
    </source>
</reference>
<dbReference type="GeneID" id="9041513"/>
<gene>
    <name evidence="1" type="ORF">Pmar_PMAR020627</name>
</gene>
<dbReference type="EMBL" id="GG679899">
    <property type="protein sequence ID" value="EER07464.1"/>
    <property type="molecule type" value="Genomic_DNA"/>
</dbReference>
<proteinExistence type="predicted"/>
<evidence type="ECO:0000313" key="2">
    <source>
        <dbReference type="Proteomes" id="UP000007800"/>
    </source>
</evidence>
<dbReference type="InParanoid" id="C5L7K2"/>
<keyword evidence="2" id="KW-1185">Reference proteome</keyword>
<organism evidence="2">
    <name type="scientific">Perkinsus marinus (strain ATCC 50983 / TXsc)</name>
    <dbReference type="NCBI Taxonomy" id="423536"/>
    <lineage>
        <taxon>Eukaryota</taxon>
        <taxon>Sar</taxon>
        <taxon>Alveolata</taxon>
        <taxon>Perkinsozoa</taxon>
        <taxon>Perkinsea</taxon>
        <taxon>Perkinsida</taxon>
        <taxon>Perkinsidae</taxon>
        <taxon>Perkinsus</taxon>
    </lineage>
</organism>
<dbReference type="Proteomes" id="UP000007800">
    <property type="component" value="Unassembled WGS sequence"/>
</dbReference>
<name>C5L7K2_PERM5</name>
<evidence type="ECO:0000313" key="1">
    <source>
        <dbReference type="EMBL" id="EER07464.1"/>
    </source>
</evidence>
<protein>
    <submittedName>
        <fullName evidence="1">Uncharacterized protein</fullName>
    </submittedName>
</protein>
<sequence>MINVISQQVMPFFLTGLFDDDYSTRVLVFALIEMVGEKYEKLNEVDLREKRQLGLDAAWTYDGRACDIPFLPLIHGVHHELAARAAVFDVKDYDWPLMAELVTTGAKASTWGEMLGEDISEEVHPCDPQSSNALNAARLLAVLVGFVEEGELQLV</sequence>
<accession>C5L7K2</accession>